<reference evidence="1" key="1">
    <citation type="submission" date="2022-09" db="EMBL/GenBank/DDBJ databases">
        <title>Fusarium specimens isolated from Avocado Roots.</title>
        <authorList>
            <person name="Stajich J."/>
            <person name="Roper C."/>
            <person name="Heimlech-Rivalta G."/>
        </authorList>
    </citation>
    <scope>NUCLEOTIDE SEQUENCE</scope>
    <source>
        <strain evidence="1">CF00136</strain>
    </source>
</reference>
<dbReference type="SUPFAM" id="SSF55961">
    <property type="entry name" value="Bet v1-like"/>
    <property type="match status" value="1"/>
</dbReference>
<proteinExistence type="predicted"/>
<comment type="caution">
    <text evidence="1">The sequence shown here is derived from an EMBL/GenBank/DDBJ whole genome shotgun (WGS) entry which is preliminary data.</text>
</comment>
<dbReference type="InterPro" id="IPR023393">
    <property type="entry name" value="START-like_dom_sf"/>
</dbReference>
<accession>A0A9W8V9W0</accession>
<dbReference type="EMBL" id="JAOQAZ010000045">
    <property type="protein sequence ID" value="KAJ4245737.1"/>
    <property type="molecule type" value="Genomic_DNA"/>
</dbReference>
<evidence type="ECO:0008006" key="3">
    <source>
        <dbReference type="Google" id="ProtNLM"/>
    </source>
</evidence>
<dbReference type="Proteomes" id="UP001152049">
    <property type="component" value="Unassembled WGS sequence"/>
</dbReference>
<dbReference type="OrthoDB" id="509124at2759"/>
<dbReference type="AlphaFoldDB" id="A0A9W8V9W0"/>
<dbReference type="InterPro" id="IPR019587">
    <property type="entry name" value="Polyketide_cyclase/dehydratase"/>
</dbReference>
<evidence type="ECO:0000313" key="1">
    <source>
        <dbReference type="EMBL" id="KAJ4245737.1"/>
    </source>
</evidence>
<dbReference type="Pfam" id="PF10604">
    <property type="entry name" value="Polyketide_cyc2"/>
    <property type="match status" value="1"/>
</dbReference>
<evidence type="ECO:0000313" key="2">
    <source>
        <dbReference type="Proteomes" id="UP001152049"/>
    </source>
</evidence>
<sequence>MSTAAHSPDQRIVWPSGHSPASAAVFAHNEVHINASPERVWSLLIDCTKWPQWYKHCTDVSVLDGGHVLQKDATFRFKTLRTYFQPKVVIFEPYTSLVWEAQGPAWTSGAHAWHIEPSATGCKVITEEAQRGLLLSVIGGRVKKNLEFNHEDWLQSLKALAESS</sequence>
<dbReference type="CDD" id="cd07822">
    <property type="entry name" value="SRPBCC_4"/>
    <property type="match status" value="1"/>
</dbReference>
<name>A0A9W8V9W0_9HYPO</name>
<keyword evidence="2" id="KW-1185">Reference proteome</keyword>
<protein>
    <recommendedName>
        <fullName evidence="3">Polyketide cyclase</fullName>
    </recommendedName>
</protein>
<dbReference type="Gene3D" id="3.30.530.20">
    <property type="match status" value="1"/>
</dbReference>
<organism evidence="1 2">
    <name type="scientific">Fusarium torreyae</name>
    <dbReference type="NCBI Taxonomy" id="1237075"/>
    <lineage>
        <taxon>Eukaryota</taxon>
        <taxon>Fungi</taxon>
        <taxon>Dikarya</taxon>
        <taxon>Ascomycota</taxon>
        <taxon>Pezizomycotina</taxon>
        <taxon>Sordariomycetes</taxon>
        <taxon>Hypocreomycetidae</taxon>
        <taxon>Hypocreales</taxon>
        <taxon>Nectriaceae</taxon>
        <taxon>Fusarium</taxon>
    </lineage>
</organism>
<gene>
    <name evidence="1" type="ORF">NW762_013861</name>
</gene>